<gene>
    <name evidence="7" type="ORF">FAD_1288</name>
    <name evidence="8" type="ORF">HLB00_03305</name>
</gene>
<feature type="transmembrane region" description="Helical" evidence="6">
    <location>
        <begin position="346"/>
        <end position="363"/>
    </location>
</feature>
<dbReference type="AlphaFoldDB" id="A0A1V0N4Y0"/>
<dbReference type="Proteomes" id="UP000192050">
    <property type="component" value="Chromosome"/>
</dbReference>
<feature type="transmembrane region" description="Helical" evidence="6">
    <location>
        <begin position="149"/>
        <end position="171"/>
    </location>
</feature>
<feature type="transmembrane region" description="Helical" evidence="6">
    <location>
        <begin position="183"/>
        <end position="201"/>
    </location>
</feature>
<dbReference type="PANTHER" id="PTHR42770">
    <property type="entry name" value="AMINO ACID TRANSPORTER-RELATED"/>
    <property type="match status" value="1"/>
</dbReference>
<evidence type="ECO:0000256" key="2">
    <source>
        <dbReference type="ARBA" id="ARBA00022475"/>
    </source>
</evidence>
<protein>
    <submittedName>
        <fullName evidence="7">Amino acid permease</fullName>
    </submittedName>
</protein>
<dbReference type="Proteomes" id="UP000546917">
    <property type="component" value="Unassembled WGS sequence"/>
</dbReference>
<dbReference type="GO" id="GO:0005886">
    <property type="term" value="C:plasma membrane"/>
    <property type="evidence" value="ECO:0007669"/>
    <property type="project" value="UniProtKB-SubCell"/>
</dbReference>
<evidence type="ECO:0000256" key="3">
    <source>
        <dbReference type="ARBA" id="ARBA00022692"/>
    </source>
</evidence>
<keyword evidence="4 6" id="KW-1133">Transmembrane helix</keyword>
<sequence length="454" mass="48771">METYGLKRILGLRSAIIINLGAIIGAGIFVIIGIAAGKAGPAIIISIFVSAIIAIFTGLSFSEIAQHISKEGGVYEYAKESFAPSAGFIGGTMWTFSNMIAISAVSLSTGSYINSLFHLHIDLIVFGIPIIIMFAILNMLGIKNSAKTLSILVGINIAILIIFVVSGLFYFKLTDFSNFDPHGFTGIMEGSALIFFAFTGFSRITTIGDEVKNPEKNIPKAIIISIIISSALYSIVAVVAIGLIPSSNLASASAPLSAAIAVLDNPYILIIVAIGGITATAGVVLTGILGTSRVLYAMGRDREIPGTFGRIDKFGTPLYSILLSMAISLLFVYFVGFATIIEASNVSVLIAYSIIDFSAIMLWRKVKRENPKHMREQKYFFIIPLIGMATIFITISYLGLHAIEISLAVLALVSGIYGIKHVMESGGYIRKAKQIIPGYSKVRLFGRSRQQIKK</sequence>
<feature type="transmembrane region" description="Helical" evidence="6">
    <location>
        <begin position="82"/>
        <end position="105"/>
    </location>
</feature>
<comment type="subcellular location">
    <subcellularLocation>
        <location evidence="1">Cell membrane</location>
        <topology evidence="1">Multi-pass membrane protein</topology>
    </subcellularLocation>
</comment>
<dbReference type="STRING" id="74969.FAD_1288"/>
<reference evidence="7 9" key="1">
    <citation type="submission" date="2011-10" db="EMBL/GenBank/DDBJ databases">
        <title>Metabolic and evolutionary patterns in the extreme acidophile Ferroplasma acidiphilum.</title>
        <authorList>
            <person name="Golyshina O.V."/>
            <person name="Kozyavkin S.A."/>
            <person name="Tatusov R.L."/>
            <person name="Slesarev A.I."/>
            <person name="Golyshin P.N."/>
        </authorList>
    </citation>
    <scope>NUCLEOTIDE SEQUENCE [LARGE SCALE GENOMIC DNA]</scope>
    <source>
        <strain evidence="7">Berkeley</strain>
        <strain evidence="9">Y</strain>
    </source>
</reference>
<dbReference type="InterPro" id="IPR050367">
    <property type="entry name" value="APC_superfamily"/>
</dbReference>
<feature type="transmembrane region" description="Helical" evidence="6">
    <location>
        <begin position="379"/>
        <end position="399"/>
    </location>
</feature>
<evidence type="ECO:0000256" key="5">
    <source>
        <dbReference type="ARBA" id="ARBA00023136"/>
    </source>
</evidence>
<keyword evidence="5 6" id="KW-0472">Membrane</keyword>
<reference evidence="8 10" key="2">
    <citation type="submission" date="2020-05" db="EMBL/GenBank/DDBJ databases">
        <authorList>
            <person name="Zhang R."/>
        </authorList>
    </citation>
    <scope>NUCLEOTIDE SEQUENCE [LARGE SCALE GENOMIC DNA]</scope>
    <source>
        <strain evidence="8 10">DSM 28986</strain>
    </source>
</reference>
<feature type="transmembrane region" description="Helical" evidence="6">
    <location>
        <begin position="117"/>
        <end position="137"/>
    </location>
</feature>
<dbReference type="KEGG" id="fai:FAD_1288"/>
<evidence type="ECO:0000256" key="1">
    <source>
        <dbReference type="ARBA" id="ARBA00004651"/>
    </source>
</evidence>
<evidence type="ECO:0000313" key="10">
    <source>
        <dbReference type="Proteomes" id="UP000546917"/>
    </source>
</evidence>
<feature type="transmembrane region" description="Helical" evidence="6">
    <location>
        <begin position="405"/>
        <end position="423"/>
    </location>
</feature>
<dbReference type="GO" id="GO:0022857">
    <property type="term" value="F:transmembrane transporter activity"/>
    <property type="evidence" value="ECO:0007669"/>
    <property type="project" value="InterPro"/>
</dbReference>
<keyword evidence="2" id="KW-1003">Cell membrane</keyword>
<dbReference type="Pfam" id="PF13520">
    <property type="entry name" value="AA_permease_2"/>
    <property type="match status" value="1"/>
</dbReference>
<evidence type="ECO:0000313" key="8">
    <source>
        <dbReference type="EMBL" id="NOL59861.1"/>
    </source>
</evidence>
<evidence type="ECO:0000313" key="7">
    <source>
        <dbReference type="EMBL" id="ARD85156.1"/>
    </source>
</evidence>
<proteinExistence type="predicted"/>
<dbReference type="InterPro" id="IPR002293">
    <property type="entry name" value="AA/rel_permease1"/>
</dbReference>
<dbReference type="Gene3D" id="1.20.1740.10">
    <property type="entry name" value="Amino acid/polyamine transporter I"/>
    <property type="match status" value="1"/>
</dbReference>
<evidence type="ECO:0000256" key="4">
    <source>
        <dbReference type="ARBA" id="ARBA00022989"/>
    </source>
</evidence>
<feature type="transmembrane region" description="Helical" evidence="6">
    <location>
        <begin position="12"/>
        <end position="36"/>
    </location>
</feature>
<dbReference type="EMBL" id="CP015363">
    <property type="protein sequence ID" value="ARD85156.1"/>
    <property type="molecule type" value="Genomic_DNA"/>
</dbReference>
<evidence type="ECO:0000256" key="6">
    <source>
        <dbReference type="SAM" id="Phobius"/>
    </source>
</evidence>
<evidence type="ECO:0000313" key="9">
    <source>
        <dbReference type="Proteomes" id="UP000192050"/>
    </source>
</evidence>
<feature type="transmembrane region" description="Helical" evidence="6">
    <location>
        <begin position="317"/>
        <end position="340"/>
    </location>
</feature>
<keyword evidence="3 6" id="KW-0812">Transmembrane</keyword>
<keyword evidence="9" id="KW-1185">Reference proteome</keyword>
<feature type="transmembrane region" description="Helical" evidence="6">
    <location>
        <begin position="42"/>
        <end position="61"/>
    </location>
</feature>
<dbReference type="PANTHER" id="PTHR42770:SF7">
    <property type="entry name" value="MEMBRANE PROTEIN"/>
    <property type="match status" value="1"/>
</dbReference>
<dbReference type="OrthoDB" id="43026at2157"/>
<feature type="transmembrane region" description="Helical" evidence="6">
    <location>
        <begin position="222"/>
        <end position="247"/>
    </location>
</feature>
<dbReference type="GeneID" id="84217883"/>
<name>A0A1V0N4Y0_9ARCH</name>
<organism evidence="7 9">
    <name type="scientific">Ferroplasma acidiphilum</name>
    <dbReference type="NCBI Taxonomy" id="74969"/>
    <lineage>
        <taxon>Archaea</taxon>
        <taxon>Methanobacteriati</taxon>
        <taxon>Thermoplasmatota</taxon>
        <taxon>Thermoplasmata</taxon>
        <taxon>Thermoplasmatales</taxon>
        <taxon>Ferroplasmaceae</taxon>
        <taxon>Ferroplasma</taxon>
    </lineage>
</organism>
<dbReference type="EMBL" id="JABGBP010000103">
    <property type="protein sequence ID" value="NOL59861.1"/>
    <property type="molecule type" value="Genomic_DNA"/>
</dbReference>
<accession>A0A1V0N4Y0</accession>
<dbReference type="PIRSF" id="PIRSF006060">
    <property type="entry name" value="AA_transporter"/>
    <property type="match status" value="1"/>
</dbReference>
<dbReference type="RefSeq" id="WP_081142762.1">
    <property type="nucleotide sequence ID" value="NZ_CP015363.1"/>
</dbReference>
<feature type="transmembrane region" description="Helical" evidence="6">
    <location>
        <begin position="267"/>
        <end position="296"/>
    </location>
</feature>